<sequence>MAEQLENQFRFVTTAPENIRGDVMEEIVKIDHAAIRDPPEIELRELQDVIKVMSSRKAPGEDGINNRAIKLMGVNATEGLLKIVNAIFKWASPQHLEIGNNDINSKRRQGLGAAQQALNLMQDVKDKTGPRKVAVAALIDVEEAYDKVWRGGVQFKMKKLGIPVELIKITRRGGSL</sequence>
<evidence type="ECO:0008006" key="3">
    <source>
        <dbReference type="Google" id="ProtNLM"/>
    </source>
</evidence>
<reference evidence="1 2" key="1">
    <citation type="journal article" date="2024" name="BMC Genomics">
        <title>De novo assembly and annotation of Popillia japonica's genome with initial clues to its potential as an invasive pest.</title>
        <authorList>
            <person name="Cucini C."/>
            <person name="Boschi S."/>
            <person name="Funari R."/>
            <person name="Cardaioli E."/>
            <person name="Iannotti N."/>
            <person name="Marturano G."/>
            <person name="Paoli F."/>
            <person name="Bruttini M."/>
            <person name="Carapelli A."/>
            <person name="Frati F."/>
            <person name="Nardi F."/>
        </authorList>
    </citation>
    <scope>NUCLEOTIDE SEQUENCE [LARGE SCALE GENOMIC DNA]</scope>
    <source>
        <strain evidence="1">DMR45628</strain>
    </source>
</reference>
<keyword evidence="2" id="KW-1185">Reference proteome</keyword>
<organism evidence="1 2">
    <name type="scientific">Popillia japonica</name>
    <name type="common">Japanese beetle</name>
    <dbReference type="NCBI Taxonomy" id="7064"/>
    <lineage>
        <taxon>Eukaryota</taxon>
        <taxon>Metazoa</taxon>
        <taxon>Ecdysozoa</taxon>
        <taxon>Arthropoda</taxon>
        <taxon>Hexapoda</taxon>
        <taxon>Insecta</taxon>
        <taxon>Pterygota</taxon>
        <taxon>Neoptera</taxon>
        <taxon>Endopterygota</taxon>
        <taxon>Coleoptera</taxon>
        <taxon>Polyphaga</taxon>
        <taxon>Scarabaeiformia</taxon>
        <taxon>Scarabaeidae</taxon>
        <taxon>Rutelinae</taxon>
        <taxon>Popillia</taxon>
    </lineage>
</organism>
<evidence type="ECO:0000313" key="1">
    <source>
        <dbReference type="EMBL" id="KAK9703781.1"/>
    </source>
</evidence>
<evidence type="ECO:0000313" key="2">
    <source>
        <dbReference type="Proteomes" id="UP001458880"/>
    </source>
</evidence>
<dbReference type="AlphaFoldDB" id="A0AAW1JI74"/>
<comment type="caution">
    <text evidence="1">The sequence shown here is derived from an EMBL/GenBank/DDBJ whole genome shotgun (WGS) entry which is preliminary data.</text>
</comment>
<gene>
    <name evidence="1" type="ORF">QE152_g29077</name>
</gene>
<dbReference type="Proteomes" id="UP001458880">
    <property type="component" value="Unassembled WGS sequence"/>
</dbReference>
<dbReference type="EMBL" id="JASPKY010000363">
    <property type="protein sequence ID" value="KAK9703781.1"/>
    <property type="molecule type" value="Genomic_DNA"/>
</dbReference>
<name>A0AAW1JI74_POPJA</name>
<protein>
    <recommendedName>
        <fullName evidence="3">Reverse transcriptase domain-containing protein</fullName>
    </recommendedName>
</protein>
<accession>A0AAW1JI74</accession>
<proteinExistence type="predicted"/>